<dbReference type="Pfam" id="PF22099">
    <property type="entry name" value="MRS2-like"/>
    <property type="match status" value="1"/>
</dbReference>
<keyword evidence="7 11" id="KW-1133">Transmembrane helix</keyword>
<sequence length="341" mass="38143">MMAASSSFLLLFLHLPRINHHHRPPLLSLPALNAVHSSRFPSFQCNKRRRKTAIPFPIVVVPGLSRSRSRSLAEGKGGDGEAIVQEEFVEPKQTGFHSDGVENGASDAATHSSRVRSLQQRTAVSKEANSLGIREPVYEVVEAALLSRIQRLEQKLMDVEPRVVALLEVLPNRLTADVLEELRLAKQTLVELGSRAGALKQMLLDLLEDPHEIRCICVMGRNCTVRRGNNDLECSLPLEKKVAEEEEEEIEMLLENYLQRCESCHGHAEKLLDSAKEMEDSIAVNLRCESCHGHAEKLLDSAKEMEDSIAVNLRFLLLFSLSCSFMKLNIYVLLLLLLLLA</sequence>
<evidence type="ECO:0000256" key="3">
    <source>
        <dbReference type="ARBA" id="ARBA00022448"/>
    </source>
</evidence>
<keyword evidence="3" id="KW-0813">Transport</keyword>
<dbReference type="SUPFAM" id="SSF48695">
    <property type="entry name" value="Multiheme cytochromes"/>
    <property type="match status" value="1"/>
</dbReference>
<keyword evidence="4 11" id="KW-0812">Transmembrane</keyword>
<name>A0A8K0IW73_COCNU</name>
<dbReference type="GO" id="GO:0016020">
    <property type="term" value="C:membrane"/>
    <property type="evidence" value="ECO:0007669"/>
    <property type="project" value="UniProtKB-SubCell"/>
</dbReference>
<evidence type="ECO:0000256" key="9">
    <source>
        <dbReference type="ARBA" id="ARBA00023136"/>
    </source>
</evidence>
<reference evidence="12" key="1">
    <citation type="journal article" date="2017" name="Gigascience">
        <title>The genome draft of coconut (Cocos nucifera).</title>
        <authorList>
            <person name="Xiao Y."/>
            <person name="Xu P."/>
            <person name="Fan H."/>
            <person name="Baudouin L."/>
            <person name="Xia W."/>
            <person name="Bocs S."/>
            <person name="Xu J."/>
            <person name="Li Q."/>
            <person name="Guo A."/>
            <person name="Zhou L."/>
            <person name="Li J."/>
            <person name="Wu Y."/>
            <person name="Ma Z."/>
            <person name="Armero A."/>
            <person name="Issali A.E."/>
            <person name="Liu N."/>
            <person name="Peng M."/>
            <person name="Yang Y."/>
        </authorList>
    </citation>
    <scope>NUCLEOTIDE SEQUENCE</scope>
    <source>
        <tissue evidence="12">Spear leaf of Hainan Tall coconut</tissue>
    </source>
</reference>
<dbReference type="OrthoDB" id="10251508at2759"/>
<keyword evidence="8" id="KW-0406">Ion transport</keyword>
<keyword evidence="9 11" id="KW-0472">Membrane</keyword>
<dbReference type="PANTHER" id="PTHR13890">
    <property type="entry name" value="RNA SPLICING PROTEIN MRS2, MITOCHONDRIAL"/>
    <property type="match status" value="1"/>
</dbReference>
<protein>
    <submittedName>
        <fullName evidence="12">Uncharacterized protein</fullName>
    </submittedName>
</protein>
<reference evidence="12" key="2">
    <citation type="submission" date="2019-07" db="EMBL/GenBank/DDBJ databases">
        <authorList>
            <person name="Yang Y."/>
            <person name="Bocs S."/>
            <person name="Baudouin L."/>
        </authorList>
    </citation>
    <scope>NUCLEOTIDE SEQUENCE</scope>
    <source>
        <tissue evidence="12">Spear leaf of Hainan Tall coconut</tissue>
    </source>
</reference>
<feature type="transmembrane region" description="Helical" evidence="11">
    <location>
        <begin position="315"/>
        <end position="340"/>
    </location>
</feature>
<evidence type="ECO:0000256" key="2">
    <source>
        <dbReference type="ARBA" id="ARBA00007535"/>
    </source>
</evidence>
<evidence type="ECO:0000256" key="10">
    <source>
        <dbReference type="SAM" id="MobiDB-lite"/>
    </source>
</evidence>
<evidence type="ECO:0000256" key="7">
    <source>
        <dbReference type="ARBA" id="ARBA00022989"/>
    </source>
</evidence>
<gene>
    <name evidence="12" type="ORF">COCNU_14G012900</name>
</gene>
<organism evidence="12 13">
    <name type="scientific">Cocos nucifera</name>
    <name type="common">Coconut palm</name>
    <dbReference type="NCBI Taxonomy" id="13894"/>
    <lineage>
        <taxon>Eukaryota</taxon>
        <taxon>Viridiplantae</taxon>
        <taxon>Streptophyta</taxon>
        <taxon>Embryophyta</taxon>
        <taxon>Tracheophyta</taxon>
        <taxon>Spermatophyta</taxon>
        <taxon>Magnoliopsida</taxon>
        <taxon>Liliopsida</taxon>
        <taxon>Arecaceae</taxon>
        <taxon>Arecoideae</taxon>
        <taxon>Cocoseae</taxon>
        <taxon>Attaleinae</taxon>
        <taxon>Cocos</taxon>
    </lineage>
</organism>
<feature type="compositionally biased region" description="Polar residues" evidence="10">
    <location>
        <begin position="109"/>
        <end position="121"/>
    </location>
</feature>
<dbReference type="AlphaFoldDB" id="A0A8K0IW73"/>
<evidence type="ECO:0000256" key="11">
    <source>
        <dbReference type="SAM" id="Phobius"/>
    </source>
</evidence>
<dbReference type="Proteomes" id="UP000797356">
    <property type="component" value="Chromosome 14"/>
</dbReference>
<dbReference type="GO" id="GO:0009941">
    <property type="term" value="C:chloroplast envelope"/>
    <property type="evidence" value="ECO:0007669"/>
    <property type="project" value="TreeGrafter"/>
</dbReference>
<proteinExistence type="inferred from homology"/>
<dbReference type="InterPro" id="IPR036280">
    <property type="entry name" value="Multihaem_cyt_sf"/>
</dbReference>
<comment type="subcellular location">
    <subcellularLocation>
        <location evidence="1">Membrane</location>
        <topology evidence="1">Multi-pass membrane protein</topology>
    </subcellularLocation>
</comment>
<evidence type="ECO:0000256" key="6">
    <source>
        <dbReference type="ARBA" id="ARBA00022946"/>
    </source>
</evidence>
<comment type="caution">
    <text evidence="12">The sequence shown here is derived from an EMBL/GenBank/DDBJ whole genome shotgun (WGS) entry which is preliminary data.</text>
</comment>
<evidence type="ECO:0000256" key="5">
    <source>
        <dbReference type="ARBA" id="ARBA00022842"/>
    </source>
</evidence>
<accession>A0A8K0IW73</accession>
<feature type="region of interest" description="Disordered" evidence="10">
    <location>
        <begin position="94"/>
        <end position="121"/>
    </location>
</feature>
<keyword evidence="13" id="KW-1185">Reference proteome</keyword>
<dbReference type="InterPro" id="IPR039204">
    <property type="entry name" value="MRS2-like"/>
</dbReference>
<evidence type="ECO:0000313" key="13">
    <source>
        <dbReference type="Proteomes" id="UP000797356"/>
    </source>
</evidence>
<evidence type="ECO:0000313" key="12">
    <source>
        <dbReference type="EMBL" id="KAG1368822.1"/>
    </source>
</evidence>
<evidence type="ECO:0000256" key="8">
    <source>
        <dbReference type="ARBA" id="ARBA00023065"/>
    </source>
</evidence>
<dbReference type="PANTHER" id="PTHR13890:SF0">
    <property type="entry name" value="MAGNESIUM TRANSPORTER MRS2 HOMOLOG, MITOCHONDRIAL"/>
    <property type="match status" value="1"/>
</dbReference>
<dbReference type="Gene3D" id="1.20.58.340">
    <property type="entry name" value="Magnesium transport protein CorA, transmembrane region"/>
    <property type="match status" value="1"/>
</dbReference>
<dbReference type="GO" id="GO:0015095">
    <property type="term" value="F:magnesium ion transmembrane transporter activity"/>
    <property type="evidence" value="ECO:0007669"/>
    <property type="project" value="TreeGrafter"/>
</dbReference>
<dbReference type="EMBL" id="CM017885">
    <property type="protein sequence ID" value="KAG1368822.1"/>
    <property type="molecule type" value="Genomic_DNA"/>
</dbReference>
<comment type="similarity">
    <text evidence="2">Belongs to the CorA metal ion transporter (MIT) (TC 1.A.35.5) family.</text>
</comment>
<evidence type="ECO:0000256" key="4">
    <source>
        <dbReference type="ARBA" id="ARBA00022692"/>
    </source>
</evidence>
<evidence type="ECO:0000256" key="1">
    <source>
        <dbReference type="ARBA" id="ARBA00004141"/>
    </source>
</evidence>
<keyword evidence="5" id="KW-0460">Magnesium</keyword>
<keyword evidence="6" id="KW-0809">Transit peptide</keyword>